<dbReference type="InterPro" id="IPR040713">
    <property type="entry name" value="DUF5611"/>
</dbReference>
<reference evidence="2" key="2">
    <citation type="submission" date="2022-09" db="EMBL/GenBank/DDBJ databases">
        <authorList>
            <person name="Sun Q."/>
            <person name="Ohkuma M."/>
        </authorList>
    </citation>
    <scope>NUCLEOTIDE SEQUENCE</scope>
    <source>
        <strain evidence="2">JCM 13583</strain>
    </source>
</reference>
<accession>A0AA37BPW3</accession>
<evidence type="ECO:0000259" key="1">
    <source>
        <dbReference type="Pfam" id="PF18446"/>
    </source>
</evidence>
<reference evidence="2" key="1">
    <citation type="journal article" date="2014" name="Int. J. Syst. Evol. Microbiol.">
        <title>Complete genome sequence of Corynebacterium casei LMG S-19264T (=DSM 44701T), isolated from a smear-ripened cheese.</title>
        <authorList>
            <consortium name="US DOE Joint Genome Institute (JGI-PGF)"/>
            <person name="Walter F."/>
            <person name="Albersmeier A."/>
            <person name="Kalinowski J."/>
            <person name="Ruckert C."/>
        </authorList>
    </citation>
    <scope>NUCLEOTIDE SEQUENCE</scope>
    <source>
        <strain evidence="2">JCM 13583</strain>
    </source>
</reference>
<organism evidence="2 3">
    <name type="scientific">Thermogymnomonas acidicola</name>
    <dbReference type="NCBI Taxonomy" id="399579"/>
    <lineage>
        <taxon>Archaea</taxon>
        <taxon>Methanobacteriati</taxon>
        <taxon>Thermoplasmatota</taxon>
        <taxon>Thermoplasmata</taxon>
        <taxon>Thermoplasmatales</taxon>
        <taxon>Thermogymnomonas</taxon>
    </lineage>
</organism>
<comment type="caution">
    <text evidence="2">The sequence shown here is derived from an EMBL/GenBank/DDBJ whole genome shotgun (WGS) entry which is preliminary data.</text>
</comment>
<dbReference type="RefSeq" id="WP_075057236.1">
    <property type="nucleotide sequence ID" value="NZ_BMNY01000001.1"/>
</dbReference>
<name>A0AA37BPW3_9ARCH</name>
<evidence type="ECO:0000313" key="2">
    <source>
        <dbReference type="EMBL" id="GGM67429.1"/>
    </source>
</evidence>
<sequence length="96" mass="11167">MVRDYPVKRNFKTDLETLLSKCRTYDPEANARDGHIFMSVPGLKRIEIYAEGKKIFVTTETDTGYREPEKTVKIYNALIEDLTGYSAKERKKMLTK</sequence>
<gene>
    <name evidence="2" type="ORF">GCM10007108_01860</name>
</gene>
<feature type="domain" description="DUF5611" evidence="1">
    <location>
        <begin position="3"/>
        <end position="96"/>
    </location>
</feature>
<dbReference type="PIRSF" id="PIRSF022080">
    <property type="entry name" value="UCP022080"/>
    <property type="match status" value="1"/>
</dbReference>
<keyword evidence="3" id="KW-1185">Reference proteome</keyword>
<evidence type="ECO:0000313" key="3">
    <source>
        <dbReference type="Proteomes" id="UP000632195"/>
    </source>
</evidence>
<proteinExistence type="predicted"/>
<dbReference type="Pfam" id="PF18446">
    <property type="entry name" value="DUF5611"/>
    <property type="match status" value="1"/>
</dbReference>
<dbReference type="AlphaFoldDB" id="A0AA37BPW3"/>
<dbReference type="Proteomes" id="UP000632195">
    <property type="component" value="Unassembled WGS sequence"/>
</dbReference>
<dbReference type="InterPro" id="IPR016800">
    <property type="entry name" value="UCP022080"/>
</dbReference>
<dbReference type="EMBL" id="BMNY01000001">
    <property type="protein sequence ID" value="GGM67429.1"/>
    <property type="molecule type" value="Genomic_DNA"/>
</dbReference>
<dbReference type="Gene3D" id="3.30.310.190">
    <property type="match status" value="1"/>
</dbReference>
<protein>
    <recommendedName>
        <fullName evidence="1">DUF5611 domain-containing protein</fullName>
    </recommendedName>
</protein>